<dbReference type="GO" id="GO:0046540">
    <property type="term" value="C:U4/U6 x U5 tri-snRNP complex"/>
    <property type="evidence" value="ECO:0007669"/>
    <property type="project" value="UniProtKB-UniRule"/>
</dbReference>
<dbReference type="GO" id="GO:0005688">
    <property type="term" value="C:U6 snRNP"/>
    <property type="evidence" value="ECO:0007669"/>
    <property type="project" value="UniProtKB-UniRule"/>
</dbReference>
<comment type="subcellular location">
    <subcellularLocation>
        <location evidence="1 9">Nucleus</location>
    </subcellularLocation>
</comment>
<evidence type="ECO:0000256" key="2">
    <source>
        <dbReference type="ARBA" id="ARBA00006850"/>
    </source>
</evidence>
<dbReference type="GO" id="GO:0003729">
    <property type="term" value="F:mRNA binding"/>
    <property type="evidence" value="ECO:0007669"/>
    <property type="project" value="TreeGrafter"/>
</dbReference>
<organism evidence="11 12">
    <name type="scientific">Sphaeroforma arctica JP610</name>
    <dbReference type="NCBI Taxonomy" id="667725"/>
    <lineage>
        <taxon>Eukaryota</taxon>
        <taxon>Ichthyosporea</taxon>
        <taxon>Ichthyophonida</taxon>
        <taxon>Sphaeroforma</taxon>
    </lineage>
</organism>
<dbReference type="InterPro" id="IPR044642">
    <property type="entry name" value="PTHR15588"/>
</dbReference>
<evidence type="ECO:0000256" key="4">
    <source>
        <dbReference type="ARBA" id="ARBA00022728"/>
    </source>
</evidence>
<dbReference type="GeneID" id="25912846"/>
<comment type="function">
    <text evidence="9">Plays role in pre-mRNA splicing as component of the U4/U6-U5 tri-snRNP complex that is involved in spliceosome assembly, and as component of the precatalytic spliceosome (spliceosome B complex). The heptameric LSM2-8 complex binds specifically to the 3'-terminal U-tract of U6 snRNA.</text>
</comment>
<evidence type="ECO:0000256" key="3">
    <source>
        <dbReference type="ARBA" id="ARBA00022664"/>
    </source>
</evidence>
<evidence type="ECO:0000256" key="6">
    <source>
        <dbReference type="ARBA" id="ARBA00023187"/>
    </source>
</evidence>
<keyword evidence="12" id="KW-1185">Reference proteome</keyword>
<dbReference type="PROSITE" id="PS52002">
    <property type="entry name" value="SM"/>
    <property type="match status" value="1"/>
</dbReference>
<dbReference type="CDD" id="cd01727">
    <property type="entry name" value="LSm8"/>
    <property type="match status" value="1"/>
</dbReference>
<dbReference type="GO" id="GO:0071011">
    <property type="term" value="C:precatalytic spliceosome"/>
    <property type="evidence" value="ECO:0007669"/>
    <property type="project" value="TreeGrafter"/>
</dbReference>
<reference evidence="11 12" key="1">
    <citation type="submission" date="2011-02" db="EMBL/GenBank/DDBJ databases">
        <title>The Genome Sequence of Sphaeroforma arctica JP610.</title>
        <authorList>
            <consortium name="The Broad Institute Genome Sequencing Platform"/>
            <person name="Russ C."/>
            <person name="Cuomo C."/>
            <person name="Young S.K."/>
            <person name="Zeng Q."/>
            <person name="Gargeya S."/>
            <person name="Alvarado L."/>
            <person name="Berlin A."/>
            <person name="Chapman S.B."/>
            <person name="Chen Z."/>
            <person name="Freedman E."/>
            <person name="Gellesch M."/>
            <person name="Goldberg J."/>
            <person name="Griggs A."/>
            <person name="Gujja S."/>
            <person name="Heilman E."/>
            <person name="Heiman D."/>
            <person name="Howarth C."/>
            <person name="Mehta T."/>
            <person name="Neiman D."/>
            <person name="Pearson M."/>
            <person name="Roberts A."/>
            <person name="Saif S."/>
            <person name="Shea T."/>
            <person name="Shenoy N."/>
            <person name="Sisk P."/>
            <person name="Stolte C."/>
            <person name="Sykes S."/>
            <person name="White J."/>
            <person name="Yandava C."/>
            <person name="Burger G."/>
            <person name="Gray M.W."/>
            <person name="Holland P.W.H."/>
            <person name="King N."/>
            <person name="Lang F.B.F."/>
            <person name="Roger A.J."/>
            <person name="Ruiz-Trillo I."/>
            <person name="Haas B."/>
            <person name="Nusbaum C."/>
            <person name="Birren B."/>
        </authorList>
    </citation>
    <scope>NUCLEOTIDE SEQUENCE [LARGE SCALE GENOMIC DNA]</scope>
    <source>
        <strain evidence="11 12">JP610</strain>
    </source>
</reference>
<keyword evidence="6 9" id="KW-0508">mRNA splicing</keyword>
<feature type="domain" description="Sm" evidence="10">
    <location>
        <begin position="1"/>
        <end position="76"/>
    </location>
</feature>
<comment type="subunit">
    <text evidence="9">LSm subunits form a heteromer with a doughnut shape.</text>
</comment>
<evidence type="ECO:0000313" key="12">
    <source>
        <dbReference type="Proteomes" id="UP000054560"/>
    </source>
</evidence>
<gene>
    <name evidence="9" type="primary">LSM8</name>
    <name evidence="11" type="ORF">SARC_12342</name>
</gene>
<dbReference type="PANTHER" id="PTHR15588">
    <property type="entry name" value="LSM1"/>
    <property type="match status" value="1"/>
</dbReference>
<evidence type="ECO:0000256" key="7">
    <source>
        <dbReference type="ARBA" id="ARBA00023242"/>
    </source>
</evidence>
<dbReference type="Gene3D" id="2.30.30.100">
    <property type="match status" value="1"/>
</dbReference>
<dbReference type="InterPro" id="IPR034103">
    <property type="entry name" value="Lsm8"/>
</dbReference>
<evidence type="ECO:0000256" key="8">
    <source>
        <dbReference type="ARBA" id="ARBA00023274"/>
    </source>
</evidence>
<dbReference type="eggNOG" id="KOG1784">
    <property type="taxonomic scope" value="Eukaryota"/>
</dbReference>
<keyword evidence="5 9" id="KW-0694">RNA-binding</keyword>
<dbReference type="RefSeq" id="XP_014149028.1">
    <property type="nucleotide sequence ID" value="XM_014293553.1"/>
</dbReference>
<dbReference type="InterPro" id="IPR001163">
    <property type="entry name" value="Sm_dom_euk/arc"/>
</dbReference>
<accession>A0A0L0FF96</accession>
<name>A0A0L0FF96_9EUKA</name>
<comment type="similarity">
    <text evidence="2 9">Belongs to the snRNP Sm proteins family.</text>
</comment>
<dbReference type="SMART" id="SM00651">
    <property type="entry name" value="Sm"/>
    <property type="match status" value="1"/>
</dbReference>
<dbReference type="InterPro" id="IPR047575">
    <property type="entry name" value="Sm"/>
</dbReference>
<dbReference type="FunFam" id="2.30.30.100:FF:000027">
    <property type="entry name" value="U6 snRNA-associated Sm-like protein LSm8"/>
    <property type="match status" value="1"/>
</dbReference>
<keyword evidence="3 9" id="KW-0507">mRNA processing</keyword>
<dbReference type="EMBL" id="KQ243832">
    <property type="protein sequence ID" value="KNC75126.1"/>
    <property type="molecule type" value="Genomic_DNA"/>
</dbReference>
<dbReference type="Proteomes" id="UP000054560">
    <property type="component" value="Unassembled WGS sequence"/>
</dbReference>
<evidence type="ECO:0000259" key="10">
    <source>
        <dbReference type="PROSITE" id="PS52002"/>
    </source>
</evidence>
<dbReference type="PANTHER" id="PTHR15588:SF9">
    <property type="entry name" value="U6 SNRNA-ASSOCIATED SM-LIKE PROTEIN LSM8"/>
    <property type="match status" value="1"/>
</dbReference>
<dbReference type="InterPro" id="IPR010920">
    <property type="entry name" value="LSM_dom_sf"/>
</dbReference>
<keyword evidence="8 9" id="KW-0687">Ribonucleoprotein</keyword>
<evidence type="ECO:0000256" key="1">
    <source>
        <dbReference type="ARBA" id="ARBA00004123"/>
    </source>
</evidence>
<proteinExistence type="inferred from homology"/>
<evidence type="ECO:0000313" key="11">
    <source>
        <dbReference type="EMBL" id="KNC75126.1"/>
    </source>
</evidence>
<sequence>MAASIKECVDKIVSVVTQDGRLLVGQLKGYDQNINIVLRNCHERVYHPSEPFQKVEMGSYIVRGDNLAVIGELEEELDNAQDFDNLHGETLKPVVH</sequence>
<dbReference type="AlphaFoldDB" id="A0A0L0FF96"/>
<dbReference type="OrthoDB" id="10263346at2759"/>
<evidence type="ECO:0000256" key="5">
    <source>
        <dbReference type="ARBA" id="ARBA00022884"/>
    </source>
</evidence>
<dbReference type="GO" id="GO:0000398">
    <property type="term" value="P:mRNA splicing, via spliceosome"/>
    <property type="evidence" value="ECO:0007669"/>
    <property type="project" value="UniProtKB-UniRule"/>
</dbReference>
<evidence type="ECO:0000256" key="9">
    <source>
        <dbReference type="RuleBase" id="RU365048"/>
    </source>
</evidence>
<keyword evidence="4 9" id="KW-0747">Spliceosome</keyword>
<dbReference type="Pfam" id="PF01423">
    <property type="entry name" value="LSM"/>
    <property type="match status" value="1"/>
</dbReference>
<keyword evidence="7 9" id="KW-0539">Nucleus</keyword>
<protein>
    <recommendedName>
        <fullName evidence="9">U6 snRNA-associated Sm-like protein LSm8</fullName>
    </recommendedName>
</protein>
<dbReference type="SUPFAM" id="SSF50182">
    <property type="entry name" value="Sm-like ribonucleoproteins"/>
    <property type="match status" value="1"/>
</dbReference>
<dbReference type="STRING" id="667725.A0A0L0FF96"/>